<dbReference type="RefSeq" id="WP_208046326.1">
    <property type="nucleotide sequence ID" value="NZ_JAGDYL010000019.1"/>
</dbReference>
<comment type="caution">
    <text evidence="2">The sequence shown here is derived from an EMBL/GenBank/DDBJ whole genome shotgun (WGS) entry which is preliminary data.</text>
</comment>
<keyword evidence="3" id="KW-1185">Reference proteome</keyword>
<feature type="region of interest" description="Disordered" evidence="1">
    <location>
        <begin position="118"/>
        <end position="151"/>
    </location>
</feature>
<evidence type="ECO:0000313" key="3">
    <source>
        <dbReference type="Proteomes" id="UP000664398"/>
    </source>
</evidence>
<organism evidence="2 3">
    <name type="scientific">Leucobacter ruminantium</name>
    <dbReference type="NCBI Taxonomy" id="1289170"/>
    <lineage>
        <taxon>Bacteria</taxon>
        <taxon>Bacillati</taxon>
        <taxon>Actinomycetota</taxon>
        <taxon>Actinomycetes</taxon>
        <taxon>Micrococcales</taxon>
        <taxon>Microbacteriaceae</taxon>
        <taxon>Leucobacter</taxon>
    </lineage>
</organism>
<gene>
    <name evidence="2" type="ORF">J4H91_11100</name>
</gene>
<protein>
    <submittedName>
        <fullName evidence="2">Uncharacterized protein</fullName>
    </submittedName>
</protein>
<evidence type="ECO:0000313" key="2">
    <source>
        <dbReference type="EMBL" id="MBO1805856.1"/>
    </source>
</evidence>
<sequence>MTTTPEQVAADALNALWSGDTHDGTSWRADSHEARTIAEMFRAAGLLGGDPTEEQIEAVARELACLDEGDSWPTNAQLGGSLTGDRDVEYREGMREQARDLLLVAARAAGVAPQDELPVASALPVGDDSGHAGGDDRGSREDGPEEEGCSHQVTVAVTPSPDREKLIAEARDRADHMTLLASLTENSPGAVVAREEADRMTRFADALVAAPVVDEAKLDPEKVAEVINRALDRWEGNESSEVFVAQAICEAEVEGRLRGGGR</sequence>
<reference evidence="2" key="1">
    <citation type="submission" date="2021-03" db="EMBL/GenBank/DDBJ databases">
        <title>Leucobacter chromiisoli sp. nov., isolated from chromium-containing soil of chemical plant.</title>
        <authorList>
            <person name="Xu Z."/>
        </authorList>
    </citation>
    <scope>NUCLEOTIDE SEQUENCE</scope>
    <source>
        <strain evidence="2">A2</strain>
    </source>
</reference>
<evidence type="ECO:0000256" key="1">
    <source>
        <dbReference type="SAM" id="MobiDB-lite"/>
    </source>
</evidence>
<feature type="compositionally biased region" description="Basic and acidic residues" evidence="1">
    <location>
        <begin position="128"/>
        <end position="142"/>
    </location>
</feature>
<dbReference type="AlphaFoldDB" id="A0A939LWR3"/>
<dbReference type="Proteomes" id="UP000664398">
    <property type="component" value="Unassembled WGS sequence"/>
</dbReference>
<proteinExistence type="predicted"/>
<accession>A0A939LWR3</accession>
<dbReference type="EMBL" id="JAGDYL010000019">
    <property type="protein sequence ID" value="MBO1805856.1"/>
    <property type="molecule type" value="Genomic_DNA"/>
</dbReference>
<name>A0A939LWR3_9MICO</name>